<organism evidence="1 2">
    <name type="scientific">Funiculus sociatus GB2-A5</name>
    <dbReference type="NCBI Taxonomy" id="2933946"/>
    <lineage>
        <taxon>Bacteria</taxon>
        <taxon>Bacillati</taxon>
        <taxon>Cyanobacteriota</taxon>
        <taxon>Cyanophyceae</taxon>
        <taxon>Coleofasciculales</taxon>
        <taxon>Coleofasciculaceae</taxon>
        <taxon>Funiculus</taxon>
    </lineage>
</organism>
<protein>
    <submittedName>
        <fullName evidence="1">Uncharacterized protein</fullName>
    </submittedName>
</protein>
<dbReference type="RefSeq" id="WP_199295285.1">
    <property type="nucleotide sequence ID" value="NZ_JAMPKK010000111.1"/>
</dbReference>
<evidence type="ECO:0000313" key="1">
    <source>
        <dbReference type="EMBL" id="MEP0868087.1"/>
    </source>
</evidence>
<reference evidence="1 2" key="1">
    <citation type="submission" date="2022-04" db="EMBL/GenBank/DDBJ databases">
        <title>Positive selection, recombination, and allopatry shape intraspecific diversity of widespread and dominant cyanobacteria.</title>
        <authorList>
            <person name="Wei J."/>
            <person name="Shu W."/>
            <person name="Hu C."/>
        </authorList>
    </citation>
    <scope>NUCLEOTIDE SEQUENCE [LARGE SCALE GENOMIC DNA]</scope>
    <source>
        <strain evidence="1 2">GB2-A5</strain>
    </source>
</reference>
<gene>
    <name evidence="1" type="ORF">NDI37_26995</name>
</gene>
<accession>A0ABV0JZQ4</accession>
<sequence>MSPRQLKSHCTKLRDRINAFATVVGNLQPILAQVPTFIEQAAMSVDPQEEDVLISEFEQLLCPPPLHPALEEMVAMDVEA</sequence>
<evidence type="ECO:0000313" key="2">
    <source>
        <dbReference type="Proteomes" id="UP001442494"/>
    </source>
</evidence>
<dbReference type="Proteomes" id="UP001442494">
    <property type="component" value="Unassembled WGS sequence"/>
</dbReference>
<dbReference type="EMBL" id="JAMPKK010000111">
    <property type="protein sequence ID" value="MEP0868087.1"/>
    <property type="molecule type" value="Genomic_DNA"/>
</dbReference>
<comment type="caution">
    <text evidence="1">The sequence shown here is derived from an EMBL/GenBank/DDBJ whole genome shotgun (WGS) entry which is preliminary data.</text>
</comment>
<proteinExistence type="predicted"/>
<name>A0ABV0JZQ4_9CYAN</name>
<keyword evidence="2" id="KW-1185">Reference proteome</keyword>